<keyword evidence="2" id="KW-1277">Toxin-antitoxin system</keyword>
<keyword evidence="10" id="KW-1185">Reference proteome</keyword>
<evidence type="ECO:0000256" key="5">
    <source>
        <dbReference type="ARBA" id="ARBA00022801"/>
    </source>
</evidence>
<dbReference type="GO" id="GO:0004518">
    <property type="term" value="F:nuclease activity"/>
    <property type="evidence" value="ECO:0007669"/>
    <property type="project" value="UniProtKB-KW"/>
</dbReference>
<protein>
    <recommendedName>
        <fullName evidence="8">PIN domain-containing protein</fullName>
    </recommendedName>
</protein>
<dbReference type="Gene3D" id="3.40.50.1010">
    <property type="entry name" value="5'-nuclease"/>
    <property type="match status" value="1"/>
</dbReference>
<accession>A0A2N0I100</accession>
<dbReference type="InterPro" id="IPR002716">
    <property type="entry name" value="PIN_dom"/>
</dbReference>
<dbReference type="PANTHER" id="PTHR33653:SF1">
    <property type="entry name" value="RIBONUCLEASE VAPC2"/>
    <property type="match status" value="1"/>
</dbReference>
<dbReference type="PANTHER" id="PTHR33653">
    <property type="entry name" value="RIBONUCLEASE VAPC2"/>
    <property type="match status" value="1"/>
</dbReference>
<keyword evidence="6" id="KW-0460">Magnesium</keyword>
<organism evidence="9 10">
    <name type="scientific">Novosphingobium kunmingense</name>
    <dbReference type="NCBI Taxonomy" id="1211806"/>
    <lineage>
        <taxon>Bacteria</taxon>
        <taxon>Pseudomonadati</taxon>
        <taxon>Pseudomonadota</taxon>
        <taxon>Alphaproteobacteria</taxon>
        <taxon>Sphingomonadales</taxon>
        <taxon>Sphingomonadaceae</taxon>
        <taxon>Novosphingobium</taxon>
    </lineage>
</organism>
<evidence type="ECO:0000256" key="7">
    <source>
        <dbReference type="ARBA" id="ARBA00038093"/>
    </source>
</evidence>
<comment type="similarity">
    <text evidence="7">Belongs to the PINc/VapC protein family.</text>
</comment>
<comment type="cofactor">
    <cofactor evidence="1">
        <name>Mg(2+)</name>
        <dbReference type="ChEBI" id="CHEBI:18420"/>
    </cofactor>
</comment>
<evidence type="ECO:0000259" key="8">
    <source>
        <dbReference type="Pfam" id="PF01850"/>
    </source>
</evidence>
<keyword evidence="4" id="KW-0479">Metal-binding</keyword>
<keyword evidence="3" id="KW-0540">Nuclease</keyword>
<name>A0A2N0I100_9SPHN</name>
<evidence type="ECO:0000256" key="2">
    <source>
        <dbReference type="ARBA" id="ARBA00022649"/>
    </source>
</evidence>
<dbReference type="InterPro" id="IPR029060">
    <property type="entry name" value="PIN-like_dom_sf"/>
</dbReference>
<dbReference type="InterPro" id="IPR050556">
    <property type="entry name" value="Type_II_TA_system_RNase"/>
</dbReference>
<proteinExistence type="inferred from homology"/>
<comment type="caution">
    <text evidence="9">The sequence shown here is derived from an EMBL/GenBank/DDBJ whole genome shotgun (WGS) entry which is preliminary data.</text>
</comment>
<evidence type="ECO:0000256" key="6">
    <source>
        <dbReference type="ARBA" id="ARBA00022842"/>
    </source>
</evidence>
<dbReference type="GO" id="GO:0016787">
    <property type="term" value="F:hydrolase activity"/>
    <property type="evidence" value="ECO:0007669"/>
    <property type="project" value="UniProtKB-KW"/>
</dbReference>
<dbReference type="Pfam" id="PF01850">
    <property type="entry name" value="PIN"/>
    <property type="match status" value="1"/>
</dbReference>
<gene>
    <name evidence="9" type="ORF">B0I00_0054</name>
</gene>
<feature type="domain" description="PIN" evidence="8">
    <location>
        <begin position="6"/>
        <end position="107"/>
    </location>
</feature>
<reference evidence="9 10" key="1">
    <citation type="submission" date="2017-11" db="EMBL/GenBank/DDBJ databases">
        <title>Genomic Encyclopedia of Type Strains, Phase III (KMG-III): the genomes of soil and plant-associated and newly described type strains.</title>
        <authorList>
            <person name="Whitman W."/>
        </authorList>
    </citation>
    <scope>NUCLEOTIDE SEQUENCE [LARGE SCALE GENOMIC DNA]</scope>
    <source>
        <strain evidence="9 10">CGMCC 1.12274</strain>
    </source>
</reference>
<evidence type="ECO:0000313" key="10">
    <source>
        <dbReference type="Proteomes" id="UP000232587"/>
    </source>
</evidence>
<dbReference type="AlphaFoldDB" id="A0A2N0I100"/>
<dbReference type="RefSeq" id="WP_100865384.1">
    <property type="nucleotide sequence ID" value="NZ_PHUF01000002.1"/>
</dbReference>
<evidence type="ECO:0000256" key="3">
    <source>
        <dbReference type="ARBA" id="ARBA00022722"/>
    </source>
</evidence>
<evidence type="ECO:0000256" key="4">
    <source>
        <dbReference type="ARBA" id="ARBA00022723"/>
    </source>
</evidence>
<dbReference type="EMBL" id="PHUF01000002">
    <property type="protein sequence ID" value="PKB24875.1"/>
    <property type="molecule type" value="Genomic_DNA"/>
</dbReference>
<dbReference type="Proteomes" id="UP000232587">
    <property type="component" value="Unassembled WGS sequence"/>
</dbReference>
<dbReference type="SUPFAM" id="SSF88723">
    <property type="entry name" value="PIN domain-like"/>
    <property type="match status" value="1"/>
</dbReference>
<sequence length="122" mass="13061">MSVAAFDTAILVDALHGHAGAAAELKRIRQRFISRLSWIEVMSLAQPDDAQRADAFLSHFSVVEISDEIARSAAQLCGQRTGLSLTNAVILASAQVAGRILITRNTADFPAAMPGIRVPYSL</sequence>
<evidence type="ECO:0000256" key="1">
    <source>
        <dbReference type="ARBA" id="ARBA00001946"/>
    </source>
</evidence>
<dbReference type="GO" id="GO:0046872">
    <property type="term" value="F:metal ion binding"/>
    <property type="evidence" value="ECO:0007669"/>
    <property type="project" value="UniProtKB-KW"/>
</dbReference>
<dbReference type="OrthoDB" id="532510at2"/>
<keyword evidence="5" id="KW-0378">Hydrolase</keyword>
<evidence type="ECO:0000313" key="9">
    <source>
        <dbReference type="EMBL" id="PKB24875.1"/>
    </source>
</evidence>